<comment type="caution">
    <text evidence="1">The sequence shown here is derived from an EMBL/GenBank/DDBJ whole genome shotgun (WGS) entry which is preliminary data.</text>
</comment>
<gene>
    <name evidence="1" type="ORF">Pcinc_032240</name>
</gene>
<sequence length="73" mass="8039">MVHLSHILMTLDDTYRNCVTDEGAWGGAVGRPCPPRTHLPLTLREVVAVAGAHHYHWPTPSSSSDCVLFTDNQ</sequence>
<evidence type="ECO:0000313" key="1">
    <source>
        <dbReference type="EMBL" id="KAK3861841.1"/>
    </source>
</evidence>
<protein>
    <submittedName>
        <fullName evidence="1">Uncharacterized protein</fullName>
    </submittedName>
</protein>
<organism evidence="1 2">
    <name type="scientific">Petrolisthes cinctipes</name>
    <name type="common">Flat porcelain crab</name>
    <dbReference type="NCBI Taxonomy" id="88211"/>
    <lineage>
        <taxon>Eukaryota</taxon>
        <taxon>Metazoa</taxon>
        <taxon>Ecdysozoa</taxon>
        <taxon>Arthropoda</taxon>
        <taxon>Crustacea</taxon>
        <taxon>Multicrustacea</taxon>
        <taxon>Malacostraca</taxon>
        <taxon>Eumalacostraca</taxon>
        <taxon>Eucarida</taxon>
        <taxon>Decapoda</taxon>
        <taxon>Pleocyemata</taxon>
        <taxon>Anomura</taxon>
        <taxon>Galatheoidea</taxon>
        <taxon>Porcellanidae</taxon>
        <taxon>Petrolisthes</taxon>
    </lineage>
</organism>
<accession>A0AAE1EUT8</accession>
<reference evidence="1" key="1">
    <citation type="submission" date="2023-10" db="EMBL/GenBank/DDBJ databases">
        <title>Genome assemblies of two species of porcelain crab, Petrolisthes cinctipes and Petrolisthes manimaculis (Anomura: Porcellanidae).</title>
        <authorList>
            <person name="Angst P."/>
        </authorList>
    </citation>
    <scope>NUCLEOTIDE SEQUENCE</scope>
    <source>
        <strain evidence="1">PB745_01</strain>
        <tissue evidence="1">Gill</tissue>
    </source>
</reference>
<proteinExistence type="predicted"/>
<evidence type="ECO:0000313" key="2">
    <source>
        <dbReference type="Proteomes" id="UP001286313"/>
    </source>
</evidence>
<dbReference type="EMBL" id="JAWQEG010004392">
    <property type="protein sequence ID" value="KAK3861841.1"/>
    <property type="molecule type" value="Genomic_DNA"/>
</dbReference>
<name>A0AAE1EUT8_PETCI</name>
<dbReference type="Proteomes" id="UP001286313">
    <property type="component" value="Unassembled WGS sequence"/>
</dbReference>
<dbReference type="AlphaFoldDB" id="A0AAE1EUT8"/>
<keyword evidence="2" id="KW-1185">Reference proteome</keyword>